<protein>
    <submittedName>
        <fullName evidence="2">Membrane protein containing DUF1538</fullName>
    </submittedName>
</protein>
<keyword evidence="1" id="KW-0472">Membrane</keyword>
<accession>K1U5M7</accession>
<name>K1U5M7_9ZZZZ</name>
<comment type="caution">
    <text evidence="2">The sequence shown here is derived from an EMBL/GenBank/DDBJ whole genome shotgun (WGS) entry which is preliminary data.</text>
</comment>
<feature type="transmembrane region" description="Helical" evidence="1">
    <location>
        <begin position="12"/>
        <end position="31"/>
    </location>
</feature>
<feature type="transmembrane region" description="Helical" evidence="1">
    <location>
        <begin position="37"/>
        <end position="55"/>
    </location>
</feature>
<dbReference type="AlphaFoldDB" id="K1U5M7"/>
<reference evidence="2" key="1">
    <citation type="journal article" date="2013" name="Environ. Microbiol.">
        <title>Microbiota from the distal guts of lean and obese adolescents exhibit partial functional redundancy besides clear differences in community structure.</title>
        <authorList>
            <person name="Ferrer M."/>
            <person name="Ruiz A."/>
            <person name="Lanza F."/>
            <person name="Haange S.B."/>
            <person name="Oberbach A."/>
            <person name="Till H."/>
            <person name="Bargiela R."/>
            <person name="Campoy C."/>
            <person name="Segura M.T."/>
            <person name="Richter M."/>
            <person name="von Bergen M."/>
            <person name="Seifert J."/>
            <person name="Suarez A."/>
        </authorList>
    </citation>
    <scope>NUCLEOTIDE SEQUENCE</scope>
</reference>
<dbReference type="Pfam" id="PF07556">
    <property type="entry name" value="DUF1538"/>
    <property type="match status" value="1"/>
</dbReference>
<proteinExistence type="predicted"/>
<evidence type="ECO:0000313" key="2">
    <source>
        <dbReference type="EMBL" id="EKC75349.1"/>
    </source>
</evidence>
<dbReference type="InterPro" id="IPR011435">
    <property type="entry name" value="UmpAB"/>
</dbReference>
<dbReference type="EMBL" id="AJWZ01000927">
    <property type="protein sequence ID" value="EKC75349.1"/>
    <property type="molecule type" value="Genomic_DNA"/>
</dbReference>
<evidence type="ECO:0000256" key="1">
    <source>
        <dbReference type="SAM" id="Phobius"/>
    </source>
</evidence>
<sequence length="82" mass="8757">MNEKLKEKVKESLSSVLPITLIVLVLSVTLVPMEIGTLALFLTGAVLLIVGMGFFQLGAEMSMTPLGEGVGKTLAKREKVLL</sequence>
<keyword evidence="1" id="KW-1133">Transmembrane helix</keyword>
<keyword evidence="1" id="KW-0812">Transmembrane</keyword>
<feature type="non-terminal residue" evidence="2">
    <location>
        <position position="82"/>
    </location>
</feature>
<organism evidence="2">
    <name type="scientific">human gut metagenome</name>
    <dbReference type="NCBI Taxonomy" id="408170"/>
    <lineage>
        <taxon>unclassified sequences</taxon>
        <taxon>metagenomes</taxon>
        <taxon>organismal metagenomes</taxon>
    </lineage>
</organism>
<gene>
    <name evidence="2" type="ORF">OBE_01404</name>
</gene>